<feature type="region of interest" description="Disordered" evidence="6">
    <location>
        <begin position="1"/>
        <end position="24"/>
    </location>
</feature>
<dbReference type="Pfam" id="PF13445">
    <property type="entry name" value="zf-RING_UBOX"/>
    <property type="match status" value="1"/>
</dbReference>
<dbReference type="PANTHER" id="PTHR10131">
    <property type="entry name" value="TNF RECEPTOR ASSOCIATED FACTOR"/>
    <property type="match status" value="1"/>
</dbReference>
<evidence type="ECO:0000259" key="7">
    <source>
        <dbReference type="PROSITE" id="PS50089"/>
    </source>
</evidence>
<evidence type="ECO:0000256" key="1">
    <source>
        <dbReference type="ARBA" id="ARBA00022723"/>
    </source>
</evidence>
<dbReference type="SMART" id="SM00184">
    <property type="entry name" value="RING"/>
    <property type="match status" value="1"/>
</dbReference>
<evidence type="ECO:0000256" key="2">
    <source>
        <dbReference type="ARBA" id="ARBA00022771"/>
    </source>
</evidence>
<keyword evidence="2 4" id="KW-0863">Zinc-finger</keyword>
<dbReference type="EMBL" id="JABANP010000200">
    <property type="protein sequence ID" value="KAF4686996.1"/>
    <property type="molecule type" value="Genomic_DNA"/>
</dbReference>
<dbReference type="SMART" id="SM00312">
    <property type="entry name" value="PX"/>
    <property type="match status" value="1"/>
</dbReference>
<protein>
    <recommendedName>
        <fullName evidence="11">E3 ubiquitin-protein ligase</fullName>
    </recommendedName>
</protein>
<evidence type="ECO:0000256" key="3">
    <source>
        <dbReference type="ARBA" id="ARBA00022833"/>
    </source>
</evidence>
<dbReference type="GO" id="GO:0035091">
    <property type="term" value="F:phosphatidylinositol binding"/>
    <property type="evidence" value="ECO:0007669"/>
    <property type="project" value="InterPro"/>
</dbReference>
<evidence type="ECO:0000256" key="4">
    <source>
        <dbReference type="PROSITE-ProRule" id="PRU00175"/>
    </source>
</evidence>
<sequence length="1122" mass="121825">MPPRRSTAAKAKAKAKAAPPPSPPPPPTYKLRYCDKDSISPNLHCSVCCEVFTDPICAWPCGHTFCRECLYQWLGLRNTTCPECRTTITQANCHKDLMARKFLDEQDVYCPFRGCQWDGKHGDLEAHMGDCDCDPSKVPDFLNSSSMDDTDEASEELMKGGALRMELLRQNNSSLLKAAQQGFFTRSAPPTEEILDDDEDDDGELDGVVRCLDTRTPTAAVPAKRPRRDSEVIAIPDSQRPEGDAATSTSTAGVLRGLPPIEVPIPLTVRIPSFETKSALMGLNYTTYNIKVDDFGRPHSVNRRFDDFVKFHDHISSLPYHRREGGRRESEGLDQQPAAATLFADDDAAVSQGSIRSPSGDPLIPALPPKQMFGSTLPAVVEERRPALELILQRATRRAEVLYFDTTDALWRLLELPPGCAAVCRFLTPSGQRSCQCMQDLSGLLDPGKEKEQYRLKHEAVLKCVLNVVDSEARGPYRLHDFPLPPAAFASVMDVLHFIVSDGSPEREARKATTILVSRFVSGGGILTLLRVLAREGTADATANGDVVVLPRGKRTTPAAATDNNTATVRIDQVKRVLNGLIQASGEAFSTLLLHTLQAHDGIAVISEELLPVSKIHLHDTIAKLLWLSLDDDVQVGSLGDAPMIPLPAGACLLGHPRGLDLLGSLFASPPSPAPEDDVTLLSKIDSGLWQLLTTELLPSESLSPSARVPGAMLSSLTRTPGCLARVAQCLGGASSQTVKGFACWVLSGSSSSLRPDSQLSKTIIGAAEGLILQSKDLDPTINGLVAQLLLRFRKDGMRTLRSTPGECVAVDESLRSALHDHIVARRARNGQDAEQQESYLSSLVTECDARRDAVNKAVVPAEMNDAFKAFDRYLAKYLQTIQDTDAVLSKCKAGLANLSSAAESELRPLPELDPGEVLAWATSALELQEVEREIADLNDRAEASEREARRAKKEAHSVEQQLKAVTADLQSMDARIISEGTAPGDERQRLADTRSGLDSQLLQLKQVAASKRLEGNTLRQRAAELAAGRGAAAASSASGRAGQARGEAVVDEWAARVEASKKSTRQVHKLSAHLRTVGLRLQQNEKAAQEELLASVRSLQGHLSRLEQCLAEHHHGGDDWK</sequence>
<dbReference type="SUPFAM" id="SSF57850">
    <property type="entry name" value="RING/U-box"/>
    <property type="match status" value="1"/>
</dbReference>
<dbReference type="OrthoDB" id="438726at2759"/>
<dbReference type="CDD" id="cd16503">
    <property type="entry name" value="RING-HC_CHFR"/>
    <property type="match status" value="1"/>
</dbReference>
<dbReference type="SUPFAM" id="SSF64268">
    <property type="entry name" value="PX domain"/>
    <property type="match status" value="1"/>
</dbReference>
<dbReference type="PROSITE" id="PS00518">
    <property type="entry name" value="ZF_RING_1"/>
    <property type="match status" value="1"/>
</dbReference>
<feature type="domain" description="PX" evidence="8">
    <location>
        <begin position="266"/>
        <end position="421"/>
    </location>
</feature>
<keyword evidence="3" id="KW-0862">Zinc</keyword>
<dbReference type="InterPro" id="IPR013083">
    <property type="entry name" value="Znf_RING/FYVE/PHD"/>
</dbReference>
<dbReference type="InterPro" id="IPR027370">
    <property type="entry name" value="Znf-RING_euk"/>
</dbReference>
<feature type="compositionally biased region" description="Low complexity" evidence="6">
    <location>
        <begin position="1"/>
        <end position="10"/>
    </location>
</feature>
<dbReference type="InterPro" id="IPR036871">
    <property type="entry name" value="PX_dom_sf"/>
</dbReference>
<dbReference type="Gene3D" id="3.30.40.10">
    <property type="entry name" value="Zinc/RING finger domain, C3HC4 (zinc finger)"/>
    <property type="match status" value="1"/>
</dbReference>
<dbReference type="CDD" id="cd06093">
    <property type="entry name" value="PX_domain"/>
    <property type="match status" value="1"/>
</dbReference>
<dbReference type="PANTHER" id="PTHR10131:SF94">
    <property type="entry name" value="TNF RECEPTOR-ASSOCIATED FACTOR 4"/>
    <property type="match status" value="1"/>
</dbReference>
<feature type="domain" description="RING-type" evidence="7">
    <location>
        <begin position="45"/>
        <end position="85"/>
    </location>
</feature>
<dbReference type="InterPro" id="IPR001683">
    <property type="entry name" value="PX_dom"/>
</dbReference>
<keyword evidence="5" id="KW-0175">Coiled coil</keyword>
<comment type="caution">
    <text evidence="9">The sequence shown here is derived from an EMBL/GenBank/DDBJ whole genome shotgun (WGS) entry which is preliminary data.</text>
</comment>
<dbReference type="Proteomes" id="UP000541610">
    <property type="component" value="Unassembled WGS sequence"/>
</dbReference>
<dbReference type="AlphaFoldDB" id="A0A7J6NTU7"/>
<proteinExistence type="predicted"/>
<dbReference type="InterPro" id="IPR001841">
    <property type="entry name" value="Znf_RING"/>
</dbReference>
<dbReference type="GO" id="GO:0008270">
    <property type="term" value="F:zinc ion binding"/>
    <property type="evidence" value="ECO:0007669"/>
    <property type="project" value="UniProtKB-KW"/>
</dbReference>
<reference evidence="9 10" key="1">
    <citation type="submission" date="2020-04" db="EMBL/GenBank/DDBJ databases">
        <title>Perkinsus olseni comparative genomics.</title>
        <authorList>
            <person name="Bogema D.R."/>
        </authorList>
    </citation>
    <scope>NUCLEOTIDE SEQUENCE [LARGE SCALE GENOMIC DNA]</scope>
    <source>
        <strain evidence="9">00978-12</strain>
    </source>
</reference>
<gene>
    <name evidence="9" type="ORF">FOZ60_004615</name>
</gene>
<keyword evidence="1" id="KW-0479">Metal-binding</keyword>
<dbReference type="Gene3D" id="3.30.1520.10">
    <property type="entry name" value="Phox-like domain"/>
    <property type="match status" value="1"/>
</dbReference>
<feature type="coiled-coil region" evidence="5">
    <location>
        <begin position="928"/>
        <end position="969"/>
    </location>
</feature>
<evidence type="ECO:0000313" key="9">
    <source>
        <dbReference type="EMBL" id="KAF4686996.1"/>
    </source>
</evidence>
<name>A0A7J6NTU7_PEROL</name>
<dbReference type="InterPro" id="IPR017907">
    <property type="entry name" value="Znf_RING_CS"/>
</dbReference>
<organism evidence="9 10">
    <name type="scientific">Perkinsus olseni</name>
    <name type="common">Perkinsus atlanticus</name>
    <dbReference type="NCBI Taxonomy" id="32597"/>
    <lineage>
        <taxon>Eukaryota</taxon>
        <taxon>Sar</taxon>
        <taxon>Alveolata</taxon>
        <taxon>Perkinsozoa</taxon>
        <taxon>Perkinsea</taxon>
        <taxon>Perkinsida</taxon>
        <taxon>Perkinsidae</taxon>
        <taxon>Perkinsus</taxon>
    </lineage>
</organism>
<dbReference type="PROSITE" id="PS50089">
    <property type="entry name" value="ZF_RING_2"/>
    <property type="match status" value="1"/>
</dbReference>
<accession>A0A7J6NTU7</accession>
<dbReference type="PROSITE" id="PS50195">
    <property type="entry name" value="PX"/>
    <property type="match status" value="1"/>
</dbReference>
<evidence type="ECO:0000313" key="10">
    <source>
        <dbReference type="Proteomes" id="UP000541610"/>
    </source>
</evidence>
<evidence type="ECO:0000256" key="5">
    <source>
        <dbReference type="SAM" id="Coils"/>
    </source>
</evidence>
<evidence type="ECO:0008006" key="11">
    <source>
        <dbReference type="Google" id="ProtNLM"/>
    </source>
</evidence>
<evidence type="ECO:0000259" key="8">
    <source>
        <dbReference type="PROSITE" id="PS50195"/>
    </source>
</evidence>
<evidence type="ECO:0000256" key="6">
    <source>
        <dbReference type="SAM" id="MobiDB-lite"/>
    </source>
</evidence>